<dbReference type="AlphaFoldDB" id="A0A844YXM1"/>
<dbReference type="InterPro" id="IPR001910">
    <property type="entry name" value="Inosine/uridine_hydrolase_dom"/>
</dbReference>
<proteinExistence type="predicted"/>
<feature type="chain" id="PRO_5032658463" evidence="1">
    <location>
        <begin position="26"/>
        <end position="319"/>
    </location>
</feature>
<keyword evidence="1" id="KW-0732">Signal</keyword>
<dbReference type="Proteomes" id="UP000466966">
    <property type="component" value="Unassembled WGS sequence"/>
</dbReference>
<dbReference type="Gene3D" id="3.90.245.10">
    <property type="entry name" value="Ribonucleoside hydrolase-like"/>
    <property type="match status" value="1"/>
</dbReference>
<dbReference type="InterPro" id="IPR036452">
    <property type="entry name" value="Ribo_hydro-like"/>
</dbReference>
<evidence type="ECO:0000259" key="2">
    <source>
        <dbReference type="Pfam" id="PF01156"/>
    </source>
</evidence>
<dbReference type="EMBL" id="WTYV01000003">
    <property type="protein sequence ID" value="MXO71922.1"/>
    <property type="molecule type" value="Genomic_DNA"/>
</dbReference>
<feature type="signal peptide" evidence="1">
    <location>
        <begin position="1"/>
        <end position="25"/>
    </location>
</feature>
<evidence type="ECO:0000313" key="4">
    <source>
        <dbReference type="Proteomes" id="UP000466966"/>
    </source>
</evidence>
<evidence type="ECO:0000256" key="1">
    <source>
        <dbReference type="SAM" id="SignalP"/>
    </source>
</evidence>
<evidence type="ECO:0000313" key="3">
    <source>
        <dbReference type="EMBL" id="MXO71922.1"/>
    </source>
</evidence>
<sequence length="319" mass="34370">MNRRQWLAGCMATASLLVMPAAAWAQARIPQRPGARVIVDNDFAGDPDGIVALTHQVLAPRTIVPLVTVSGLVDRPGGHGLAGRSVSAGERLAGETLRRAGLSTVPPIAGGYELGQQSAGPSPAAIAIITEARRDDARPLFVSCGGPLSNVAEALRLAPDIADRLTVIWIGGGGYPDGGWEYNLSADLAAARHVIEESRVPMWQVPQPAYRLMQASVAEMEADMRPISPFSEWLYERFTSPPAFVELGGSWPMGDSPPVLLTAITGESSRYRDLPARRIGADFSYGEEIPGRTVRVFDELDMRLTWADFLARLRIHAAR</sequence>
<reference evidence="3 4" key="1">
    <citation type="submission" date="2019-12" db="EMBL/GenBank/DDBJ databases">
        <title>Genomic-based taxomic classification of the family Erythrobacteraceae.</title>
        <authorList>
            <person name="Xu L."/>
        </authorList>
    </citation>
    <scope>NUCLEOTIDE SEQUENCE [LARGE SCALE GENOMIC DNA]</scope>
    <source>
        <strain evidence="3 4">M0322</strain>
    </source>
</reference>
<comment type="caution">
    <text evidence="3">The sequence shown here is derived from an EMBL/GenBank/DDBJ whole genome shotgun (WGS) entry which is preliminary data.</text>
</comment>
<name>A0A844YXM1_9SPHN</name>
<dbReference type="OrthoDB" id="2530052at2"/>
<protein>
    <submittedName>
        <fullName evidence="3">Nucleoside hydrolase</fullName>
    </submittedName>
</protein>
<feature type="domain" description="Inosine/uridine-preferring nucleoside hydrolase" evidence="2">
    <location>
        <begin position="102"/>
        <end position="220"/>
    </location>
</feature>
<accession>A0A844YXM1</accession>
<dbReference type="Pfam" id="PF01156">
    <property type="entry name" value="IU_nuc_hydro"/>
    <property type="match status" value="1"/>
</dbReference>
<keyword evidence="3" id="KW-0378">Hydrolase</keyword>
<keyword evidence="4" id="KW-1185">Reference proteome</keyword>
<gene>
    <name evidence="3" type="ORF">GRI99_09775</name>
</gene>
<dbReference type="RefSeq" id="WP_160771853.1">
    <property type="nucleotide sequence ID" value="NZ_WTYV01000003.1"/>
</dbReference>
<organism evidence="3 4">
    <name type="scientific">Alteraurantiacibacter buctensis</name>
    <dbReference type="NCBI Taxonomy" id="1503981"/>
    <lineage>
        <taxon>Bacteria</taxon>
        <taxon>Pseudomonadati</taxon>
        <taxon>Pseudomonadota</taxon>
        <taxon>Alphaproteobacteria</taxon>
        <taxon>Sphingomonadales</taxon>
        <taxon>Erythrobacteraceae</taxon>
        <taxon>Alteraurantiacibacter</taxon>
    </lineage>
</organism>
<dbReference type="GO" id="GO:0016799">
    <property type="term" value="F:hydrolase activity, hydrolyzing N-glycosyl compounds"/>
    <property type="evidence" value="ECO:0007669"/>
    <property type="project" value="InterPro"/>
</dbReference>
<dbReference type="SUPFAM" id="SSF53590">
    <property type="entry name" value="Nucleoside hydrolase"/>
    <property type="match status" value="1"/>
</dbReference>